<gene>
    <name evidence="2" type="ORF">PR048_010306</name>
</gene>
<comment type="caution">
    <text evidence="2">The sequence shown here is derived from an EMBL/GenBank/DDBJ whole genome shotgun (WGS) entry which is preliminary data.</text>
</comment>
<dbReference type="Proteomes" id="UP001159363">
    <property type="component" value="Chromosome 3"/>
</dbReference>
<organism evidence="2 3">
    <name type="scientific">Dryococelus australis</name>
    <dbReference type="NCBI Taxonomy" id="614101"/>
    <lineage>
        <taxon>Eukaryota</taxon>
        <taxon>Metazoa</taxon>
        <taxon>Ecdysozoa</taxon>
        <taxon>Arthropoda</taxon>
        <taxon>Hexapoda</taxon>
        <taxon>Insecta</taxon>
        <taxon>Pterygota</taxon>
        <taxon>Neoptera</taxon>
        <taxon>Polyneoptera</taxon>
        <taxon>Phasmatodea</taxon>
        <taxon>Verophasmatodea</taxon>
        <taxon>Anareolatae</taxon>
        <taxon>Phasmatidae</taxon>
        <taxon>Eurycanthinae</taxon>
        <taxon>Dryococelus</taxon>
    </lineage>
</organism>
<name>A0ABQ9I2U0_9NEOP</name>
<dbReference type="EMBL" id="JARBHB010000003">
    <property type="protein sequence ID" value="KAJ8890797.1"/>
    <property type="molecule type" value="Genomic_DNA"/>
</dbReference>
<sequence length="373" mass="40873">MQEVIIASEIKHHVTIFRFQLPYQEQSARRGKTMRALNREGTNDSTVISISFLDSSNKASVLGHCSFSCSRKCPNTDHATVSVSKHFAEVETRVLSCWNYTQCHKISRTMSEPCPPANHGHSALEQLIPDWPSQALKYLLTKTRRWSPKSIFTTSSGVGAAVAARLDCSPPTKVNWVQSPTGTLRIFSRGYRARRCRWPAGFLGALPFTLPPHSGDAPYSPHSTLIGSRDIDVKTRPNLFTHSPQWCLQAYKFAVERGGTVKLYTRIREDLGTNPGFPCFPEINPGECCEGSLLKAVHDKGHLAGLLGVDRHGDSNVPHTAPLLDGGSVHNVESLVGQSSSVCSRSKSLRDIRGNSSNTEDDVTGDSAANHLA</sequence>
<evidence type="ECO:0000313" key="2">
    <source>
        <dbReference type="EMBL" id="KAJ8890797.1"/>
    </source>
</evidence>
<reference evidence="2 3" key="1">
    <citation type="submission" date="2023-02" db="EMBL/GenBank/DDBJ databases">
        <title>LHISI_Scaffold_Assembly.</title>
        <authorList>
            <person name="Stuart O.P."/>
            <person name="Cleave R."/>
            <person name="Magrath M.J.L."/>
            <person name="Mikheyev A.S."/>
        </authorList>
    </citation>
    <scope>NUCLEOTIDE SEQUENCE [LARGE SCALE GENOMIC DNA]</scope>
    <source>
        <strain evidence="2">Daus_M_001</strain>
        <tissue evidence="2">Leg muscle</tissue>
    </source>
</reference>
<protein>
    <submittedName>
        <fullName evidence="2">Uncharacterized protein</fullName>
    </submittedName>
</protein>
<keyword evidence="3" id="KW-1185">Reference proteome</keyword>
<proteinExistence type="predicted"/>
<evidence type="ECO:0000256" key="1">
    <source>
        <dbReference type="SAM" id="MobiDB-lite"/>
    </source>
</evidence>
<evidence type="ECO:0000313" key="3">
    <source>
        <dbReference type="Proteomes" id="UP001159363"/>
    </source>
</evidence>
<feature type="region of interest" description="Disordered" evidence="1">
    <location>
        <begin position="347"/>
        <end position="373"/>
    </location>
</feature>
<accession>A0ABQ9I2U0</accession>